<accession>A0A9P0MJD0</accession>
<reference evidence="1" key="1">
    <citation type="submission" date="2022-03" db="EMBL/GenBank/DDBJ databases">
        <authorList>
            <person name="Sayadi A."/>
        </authorList>
    </citation>
    <scope>NUCLEOTIDE SEQUENCE</scope>
</reference>
<dbReference type="AlphaFoldDB" id="A0A9P0MJD0"/>
<organism evidence="1 2">
    <name type="scientific">Acanthoscelides obtectus</name>
    <name type="common">Bean weevil</name>
    <name type="synonym">Bruchus obtectus</name>
    <dbReference type="NCBI Taxonomy" id="200917"/>
    <lineage>
        <taxon>Eukaryota</taxon>
        <taxon>Metazoa</taxon>
        <taxon>Ecdysozoa</taxon>
        <taxon>Arthropoda</taxon>
        <taxon>Hexapoda</taxon>
        <taxon>Insecta</taxon>
        <taxon>Pterygota</taxon>
        <taxon>Neoptera</taxon>
        <taxon>Endopterygota</taxon>
        <taxon>Coleoptera</taxon>
        <taxon>Polyphaga</taxon>
        <taxon>Cucujiformia</taxon>
        <taxon>Chrysomeloidea</taxon>
        <taxon>Chrysomelidae</taxon>
        <taxon>Bruchinae</taxon>
        <taxon>Bruchini</taxon>
        <taxon>Acanthoscelides</taxon>
    </lineage>
</organism>
<comment type="caution">
    <text evidence="1">The sequence shown here is derived from an EMBL/GenBank/DDBJ whole genome shotgun (WGS) entry which is preliminary data.</text>
</comment>
<evidence type="ECO:0000313" key="2">
    <source>
        <dbReference type="Proteomes" id="UP001152888"/>
    </source>
</evidence>
<name>A0A9P0MJD0_ACAOB</name>
<evidence type="ECO:0000313" key="1">
    <source>
        <dbReference type="EMBL" id="CAH2015274.1"/>
    </source>
</evidence>
<dbReference type="EMBL" id="CAKOFQ010008651">
    <property type="protein sequence ID" value="CAH2015274.1"/>
    <property type="molecule type" value="Genomic_DNA"/>
</dbReference>
<proteinExistence type="predicted"/>
<keyword evidence="2" id="KW-1185">Reference proteome</keyword>
<dbReference type="Proteomes" id="UP001152888">
    <property type="component" value="Unassembled WGS sequence"/>
</dbReference>
<gene>
    <name evidence="1" type="ORF">ACAOBT_LOCUS34648</name>
</gene>
<protein>
    <submittedName>
        <fullName evidence="1">Uncharacterized protein</fullName>
    </submittedName>
</protein>
<sequence length="64" mass="7343">MTPTVCCSFLKPRWNETPQESINHLIRSTTTGRMHIAKYSDTANVFSSKFDHNLLLLMSNCIQN</sequence>